<keyword evidence="3" id="KW-1185">Reference proteome</keyword>
<dbReference type="InParanoid" id="A0A0C2ZC04"/>
<name>A0A0C2ZC04_9AGAM</name>
<evidence type="ECO:0000313" key="3">
    <source>
        <dbReference type="Proteomes" id="UP000053989"/>
    </source>
</evidence>
<dbReference type="HOGENOM" id="CLU_2543937_0_0_1"/>
<evidence type="ECO:0000256" key="1">
    <source>
        <dbReference type="SAM" id="MobiDB-lite"/>
    </source>
</evidence>
<dbReference type="EMBL" id="KN822382">
    <property type="protein sequence ID" value="KIM50557.1"/>
    <property type="molecule type" value="Genomic_DNA"/>
</dbReference>
<reference evidence="3" key="2">
    <citation type="submission" date="2015-01" db="EMBL/GenBank/DDBJ databases">
        <title>Evolutionary Origins and Diversification of the Mycorrhizal Mutualists.</title>
        <authorList>
            <consortium name="DOE Joint Genome Institute"/>
            <consortium name="Mycorrhizal Genomics Consortium"/>
            <person name="Kohler A."/>
            <person name="Kuo A."/>
            <person name="Nagy L.G."/>
            <person name="Floudas D."/>
            <person name="Copeland A."/>
            <person name="Barry K.W."/>
            <person name="Cichocki N."/>
            <person name="Veneault-Fourrey C."/>
            <person name="LaButti K."/>
            <person name="Lindquist E.A."/>
            <person name="Lipzen A."/>
            <person name="Lundell T."/>
            <person name="Morin E."/>
            <person name="Murat C."/>
            <person name="Riley R."/>
            <person name="Ohm R."/>
            <person name="Sun H."/>
            <person name="Tunlid A."/>
            <person name="Henrissat B."/>
            <person name="Grigoriev I.V."/>
            <person name="Hibbett D.S."/>
            <person name="Martin F."/>
        </authorList>
    </citation>
    <scope>NUCLEOTIDE SEQUENCE [LARGE SCALE GENOMIC DNA]</scope>
    <source>
        <strain evidence="3">Foug A</strain>
    </source>
</reference>
<dbReference type="Proteomes" id="UP000053989">
    <property type="component" value="Unassembled WGS sequence"/>
</dbReference>
<feature type="region of interest" description="Disordered" evidence="1">
    <location>
        <begin position="21"/>
        <end position="40"/>
    </location>
</feature>
<proteinExistence type="predicted"/>
<reference evidence="2 3" key="1">
    <citation type="submission" date="2014-04" db="EMBL/GenBank/DDBJ databases">
        <authorList>
            <consortium name="DOE Joint Genome Institute"/>
            <person name="Kuo A."/>
            <person name="Kohler A."/>
            <person name="Nagy L.G."/>
            <person name="Floudas D."/>
            <person name="Copeland A."/>
            <person name="Barry K.W."/>
            <person name="Cichocki N."/>
            <person name="Veneault-Fourrey C."/>
            <person name="LaButti K."/>
            <person name="Lindquist E.A."/>
            <person name="Lipzen A."/>
            <person name="Lundell T."/>
            <person name="Morin E."/>
            <person name="Murat C."/>
            <person name="Sun H."/>
            <person name="Tunlid A."/>
            <person name="Henrissat B."/>
            <person name="Grigoriev I.V."/>
            <person name="Hibbett D.S."/>
            <person name="Martin F."/>
            <person name="Nordberg H.P."/>
            <person name="Cantor M.N."/>
            <person name="Hua S.X."/>
        </authorList>
    </citation>
    <scope>NUCLEOTIDE SEQUENCE [LARGE SCALE GENOMIC DNA]</scope>
    <source>
        <strain evidence="2 3">Foug A</strain>
    </source>
</reference>
<sequence length="83" mass="9267">MASMTASLVDMLDKPGINTQRARTPFAEPRPGSFSGIPQPRKFGRNLEPNGLQNSECYASHRSLTHLWPVFLFALNLVYLAFS</sequence>
<organism evidence="2 3">
    <name type="scientific">Scleroderma citrinum Foug A</name>
    <dbReference type="NCBI Taxonomy" id="1036808"/>
    <lineage>
        <taxon>Eukaryota</taxon>
        <taxon>Fungi</taxon>
        <taxon>Dikarya</taxon>
        <taxon>Basidiomycota</taxon>
        <taxon>Agaricomycotina</taxon>
        <taxon>Agaricomycetes</taxon>
        <taxon>Agaricomycetidae</taxon>
        <taxon>Boletales</taxon>
        <taxon>Sclerodermatineae</taxon>
        <taxon>Sclerodermataceae</taxon>
        <taxon>Scleroderma</taxon>
    </lineage>
</organism>
<protein>
    <submittedName>
        <fullName evidence="2">Uncharacterized protein</fullName>
    </submittedName>
</protein>
<accession>A0A0C2ZC04</accession>
<dbReference type="AlphaFoldDB" id="A0A0C2ZC04"/>
<gene>
    <name evidence="2" type="ORF">SCLCIDRAFT_1225259</name>
</gene>
<evidence type="ECO:0000313" key="2">
    <source>
        <dbReference type="EMBL" id="KIM50557.1"/>
    </source>
</evidence>